<dbReference type="Proteomes" id="UP000510647">
    <property type="component" value="Chromosome 3"/>
</dbReference>
<gene>
    <name evidence="1" type="ORF">HG537_0C03250</name>
</gene>
<name>A0A7H9HSL3_9SACH</name>
<keyword evidence="2" id="KW-1185">Reference proteome</keyword>
<evidence type="ECO:0000313" key="1">
    <source>
        <dbReference type="EMBL" id="QLQ79677.1"/>
    </source>
</evidence>
<reference evidence="1 2" key="1">
    <citation type="submission" date="2020-06" db="EMBL/GenBank/DDBJ databases">
        <title>The yeast mating-type switching endonuclease HO is a domesticated member of an unorthodox homing genetic element family.</title>
        <authorList>
            <person name="Coughlan A.Y."/>
            <person name="Lombardi L."/>
            <person name="Braun-Galleani S."/>
            <person name="Martos A.R."/>
            <person name="Galeote V."/>
            <person name="Bigey F."/>
            <person name="Dequin S."/>
            <person name="Byrne K.P."/>
            <person name="Wolfe K.H."/>
        </authorList>
    </citation>
    <scope>NUCLEOTIDE SEQUENCE [LARGE SCALE GENOMIC DNA]</scope>
    <source>
        <strain evidence="1 2">CBS2947</strain>
    </source>
</reference>
<protein>
    <submittedName>
        <fullName evidence="1">Uncharacterized protein</fullName>
    </submittedName>
</protein>
<organism evidence="1 2">
    <name type="scientific">Torulaspora globosa</name>
    <dbReference type="NCBI Taxonomy" id="48254"/>
    <lineage>
        <taxon>Eukaryota</taxon>
        <taxon>Fungi</taxon>
        <taxon>Dikarya</taxon>
        <taxon>Ascomycota</taxon>
        <taxon>Saccharomycotina</taxon>
        <taxon>Saccharomycetes</taxon>
        <taxon>Saccharomycetales</taxon>
        <taxon>Saccharomycetaceae</taxon>
        <taxon>Torulaspora</taxon>
    </lineage>
</organism>
<accession>A0A7H9HSL3</accession>
<proteinExistence type="predicted"/>
<dbReference type="AlphaFoldDB" id="A0A7H9HSL3"/>
<dbReference type="EMBL" id="CP059269">
    <property type="protein sequence ID" value="QLQ79677.1"/>
    <property type="molecule type" value="Genomic_DNA"/>
</dbReference>
<sequence>MRASYVLKAQLSRIFYGSQGSFERQLNNLPTTAFQYYYWCKLKELCKYSKDFMNEDLISCGQQSNTFRRYIRKEWDLLSASKKRLYYAFFFHFTKIDYRSLKKCELARILEIPTPAISEYMLFRNKFKHKYDTIWFQEGKDRSKKRSIMAGHAISISIHEKESSLNLTKRFQKMCRECRYVWNKKISDDQKDEIRIKWELQKQQFDLQLARELEALSFNLNRLLKMNIDARVESLQIERHRTATMGNVIVPYGFHKKK</sequence>
<dbReference type="OrthoDB" id="4064753at2759"/>
<evidence type="ECO:0000313" key="2">
    <source>
        <dbReference type="Proteomes" id="UP000510647"/>
    </source>
</evidence>